<dbReference type="Proteomes" id="UP000735302">
    <property type="component" value="Unassembled WGS sequence"/>
</dbReference>
<evidence type="ECO:0000256" key="1">
    <source>
        <dbReference type="SAM" id="MobiDB-lite"/>
    </source>
</evidence>
<reference evidence="2 3" key="1">
    <citation type="journal article" date="2021" name="Elife">
        <title>Chloroplast acquisition without the gene transfer in kleptoplastic sea slugs, Plakobranchus ocellatus.</title>
        <authorList>
            <person name="Maeda T."/>
            <person name="Takahashi S."/>
            <person name="Yoshida T."/>
            <person name="Shimamura S."/>
            <person name="Takaki Y."/>
            <person name="Nagai Y."/>
            <person name="Toyoda A."/>
            <person name="Suzuki Y."/>
            <person name="Arimoto A."/>
            <person name="Ishii H."/>
            <person name="Satoh N."/>
            <person name="Nishiyama T."/>
            <person name="Hasebe M."/>
            <person name="Maruyama T."/>
            <person name="Minagawa J."/>
            <person name="Obokata J."/>
            <person name="Shigenobu S."/>
        </authorList>
    </citation>
    <scope>NUCLEOTIDE SEQUENCE [LARGE SCALE GENOMIC DNA]</scope>
</reference>
<evidence type="ECO:0000313" key="2">
    <source>
        <dbReference type="EMBL" id="GFO00646.1"/>
    </source>
</evidence>
<feature type="region of interest" description="Disordered" evidence="1">
    <location>
        <begin position="47"/>
        <end position="77"/>
    </location>
</feature>
<accession>A0AAV4A1P4</accession>
<comment type="caution">
    <text evidence="2">The sequence shown here is derived from an EMBL/GenBank/DDBJ whole genome shotgun (WGS) entry which is preliminary data.</text>
</comment>
<proteinExistence type="predicted"/>
<dbReference type="AlphaFoldDB" id="A0AAV4A1P4"/>
<organism evidence="2 3">
    <name type="scientific">Plakobranchus ocellatus</name>
    <dbReference type="NCBI Taxonomy" id="259542"/>
    <lineage>
        <taxon>Eukaryota</taxon>
        <taxon>Metazoa</taxon>
        <taxon>Spiralia</taxon>
        <taxon>Lophotrochozoa</taxon>
        <taxon>Mollusca</taxon>
        <taxon>Gastropoda</taxon>
        <taxon>Heterobranchia</taxon>
        <taxon>Euthyneura</taxon>
        <taxon>Panpulmonata</taxon>
        <taxon>Sacoglossa</taxon>
        <taxon>Placobranchoidea</taxon>
        <taxon>Plakobranchidae</taxon>
        <taxon>Plakobranchus</taxon>
    </lineage>
</organism>
<protein>
    <submittedName>
        <fullName evidence="2">Uncharacterized protein</fullName>
    </submittedName>
</protein>
<keyword evidence="3" id="KW-1185">Reference proteome</keyword>
<name>A0AAV4A1P4_9GAST</name>
<gene>
    <name evidence="2" type="ORF">PoB_002715100</name>
</gene>
<evidence type="ECO:0000313" key="3">
    <source>
        <dbReference type="Proteomes" id="UP000735302"/>
    </source>
</evidence>
<sequence>MVSGIKDPLVSRIKEPLVSGIKEPLVSGIKELLVNEIKVPLALRPSFRPGRRWRGSNPRQKDLREDSQATVPPKPLPFGARDKVTYLIECQFGRKENNDRLLPSYWKKN</sequence>
<dbReference type="EMBL" id="BLXT01003136">
    <property type="protein sequence ID" value="GFO00646.1"/>
    <property type="molecule type" value="Genomic_DNA"/>
</dbReference>